<dbReference type="Gene3D" id="2.20.28.160">
    <property type="match status" value="1"/>
</dbReference>
<name>A0A840DR59_9BACL</name>
<organism evidence="1 2">
    <name type="scientific">Anoxybacteroides voinovskiense</name>
    <dbReference type="NCBI Taxonomy" id="230470"/>
    <lineage>
        <taxon>Bacteria</taxon>
        <taxon>Bacillati</taxon>
        <taxon>Bacillota</taxon>
        <taxon>Bacilli</taxon>
        <taxon>Bacillales</taxon>
        <taxon>Anoxybacillaceae</taxon>
        <taxon>Anoxybacteroides</taxon>
    </lineage>
</organism>
<keyword evidence="2" id="KW-1185">Reference proteome</keyword>
<reference evidence="1 2" key="1">
    <citation type="submission" date="2020-08" db="EMBL/GenBank/DDBJ databases">
        <title>Genomic Encyclopedia of Type Strains, Phase IV (KMG-IV): sequencing the most valuable type-strain genomes for metagenomic binning, comparative biology and taxonomic classification.</title>
        <authorList>
            <person name="Goeker M."/>
        </authorList>
    </citation>
    <scope>NUCLEOTIDE SEQUENCE [LARGE SCALE GENOMIC DNA]</scope>
    <source>
        <strain evidence="1 2">DSM 17075</strain>
    </source>
</reference>
<dbReference type="AlphaFoldDB" id="A0A840DR59"/>
<evidence type="ECO:0000313" key="1">
    <source>
        <dbReference type="EMBL" id="MBB4074085.1"/>
    </source>
</evidence>
<dbReference type="GO" id="GO:0003746">
    <property type="term" value="F:translation elongation factor activity"/>
    <property type="evidence" value="ECO:0007669"/>
    <property type="project" value="UniProtKB-KW"/>
</dbReference>
<accession>A0A840DR59</accession>
<protein>
    <submittedName>
        <fullName evidence="1">Transcription elongation factor Elf1</fullName>
    </submittedName>
</protein>
<sequence length="54" mass="6105">MLELICLGVSENNMTCYNTLFYVRRTENGSIIVCSQCGAEHEVVVFLQGNTTFR</sequence>
<keyword evidence="1" id="KW-0251">Elongation factor</keyword>
<dbReference type="Proteomes" id="UP000559598">
    <property type="component" value="Unassembled WGS sequence"/>
</dbReference>
<proteinExistence type="predicted"/>
<dbReference type="EMBL" id="JACIDE010000010">
    <property type="protein sequence ID" value="MBB4074085.1"/>
    <property type="molecule type" value="Genomic_DNA"/>
</dbReference>
<gene>
    <name evidence="1" type="ORF">GGR02_001850</name>
</gene>
<evidence type="ECO:0000313" key="2">
    <source>
        <dbReference type="Proteomes" id="UP000559598"/>
    </source>
</evidence>
<comment type="caution">
    <text evidence="1">The sequence shown here is derived from an EMBL/GenBank/DDBJ whole genome shotgun (WGS) entry which is preliminary data.</text>
</comment>
<keyword evidence="1" id="KW-0648">Protein biosynthesis</keyword>